<dbReference type="AlphaFoldDB" id="F4KWM5"/>
<dbReference type="RefSeq" id="WP_013765905.1">
    <property type="nucleotide sequence ID" value="NC_015510.1"/>
</dbReference>
<proteinExistence type="predicted"/>
<name>F4KWM5_HALH1</name>
<reference evidence="1 2" key="1">
    <citation type="journal article" date="2011" name="Stand. Genomic Sci.">
        <title>Complete genome sequence of Haliscomenobacter hydrossis type strain (O).</title>
        <authorList>
            <consortium name="US DOE Joint Genome Institute (JGI-PGF)"/>
            <person name="Daligault H."/>
            <person name="Lapidus A."/>
            <person name="Zeytun A."/>
            <person name="Nolan M."/>
            <person name="Lucas S."/>
            <person name="Del Rio T.G."/>
            <person name="Tice H."/>
            <person name="Cheng J.F."/>
            <person name="Tapia R."/>
            <person name="Han C."/>
            <person name="Goodwin L."/>
            <person name="Pitluck S."/>
            <person name="Liolios K."/>
            <person name="Pagani I."/>
            <person name="Ivanova N."/>
            <person name="Huntemann M."/>
            <person name="Mavromatis K."/>
            <person name="Mikhailova N."/>
            <person name="Pati A."/>
            <person name="Chen A."/>
            <person name="Palaniappan K."/>
            <person name="Land M."/>
            <person name="Hauser L."/>
            <person name="Brambilla E.M."/>
            <person name="Rohde M."/>
            <person name="Verbarg S."/>
            <person name="Goker M."/>
            <person name="Bristow J."/>
            <person name="Eisen J.A."/>
            <person name="Markowitz V."/>
            <person name="Hugenholtz P."/>
            <person name="Kyrpides N.C."/>
            <person name="Klenk H.P."/>
            <person name="Woyke T."/>
        </authorList>
    </citation>
    <scope>NUCLEOTIDE SEQUENCE [LARGE SCALE GENOMIC DNA]</scope>
    <source>
        <strain evidence="2">ATCC 27775 / DSM 1100 / LMG 10767 / O</strain>
    </source>
</reference>
<dbReference type="Proteomes" id="UP000008461">
    <property type="component" value="Chromosome"/>
</dbReference>
<protein>
    <submittedName>
        <fullName evidence="1">Uncharacterized protein</fullName>
    </submittedName>
</protein>
<organism evidence="1 2">
    <name type="scientific">Haliscomenobacter hydrossis (strain ATCC 27775 / DSM 1100 / LMG 10767 / O)</name>
    <dbReference type="NCBI Taxonomy" id="760192"/>
    <lineage>
        <taxon>Bacteria</taxon>
        <taxon>Pseudomonadati</taxon>
        <taxon>Bacteroidota</taxon>
        <taxon>Saprospiria</taxon>
        <taxon>Saprospirales</taxon>
        <taxon>Haliscomenobacteraceae</taxon>
        <taxon>Haliscomenobacter</taxon>
    </lineage>
</organism>
<dbReference type="OrthoDB" id="794757at2"/>
<gene>
    <name evidence="1" type="ordered locus">Halhy_3510</name>
</gene>
<dbReference type="eggNOG" id="ENOG50302C6">
    <property type="taxonomic scope" value="Bacteria"/>
</dbReference>
<dbReference type="KEGG" id="hhy:Halhy_3510"/>
<evidence type="ECO:0000313" key="2">
    <source>
        <dbReference type="Proteomes" id="UP000008461"/>
    </source>
</evidence>
<dbReference type="HOGENOM" id="CLU_121883_1_0_10"/>
<keyword evidence="2" id="KW-1185">Reference proteome</keyword>
<reference key="2">
    <citation type="submission" date="2011-04" db="EMBL/GenBank/DDBJ databases">
        <title>Complete sequence of chromosome of Haliscomenobacter hydrossis DSM 1100.</title>
        <authorList>
            <consortium name="US DOE Joint Genome Institute (JGI-PGF)"/>
            <person name="Lucas S."/>
            <person name="Han J."/>
            <person name="Lapidus A."/>
            <person name="Bruce D."/>
            <person name="Goodwin L."/>
            <person name="Pitluck S."/>
            <person name="Peters L."/>
            <person name="Kyrpides N."/>
            <person name="Mavromatis K."/>
            <person name="Ivanova N."/>
            <person name="Ovchinnikova G."/>
            <person name="Pagani I."/>
            <person name="Daligault H."/>
            <person name="Detter J.C."/>
            <person name="Han C."/>
            <person name="Land M."/>
            <person name="Hauser L."/>
            <person name="Markowitz V."/>
            <person name="Cheng J.-F."/>
            <person name="Hugenholtz P."/>
            <person name="Woyke T."/>
            <person name="Wu D."/>
            <person name="Verbarg S."/>
            <person name="Frueling A."/>
            <person name="Brambilla E."/>
            <person name="Klenk H.-P."/>
            <person name="Eisen J.A."/>
        </authorList>
    </citation>
    <scope>NUCLEOTIDE SEQUENCE</scope>
    <source>
        <strain>DSM 1100</strain>
    </source>
</reference>
<accession>F4KWM5</accession>
<evidence type="ECO:0000313" key="1">
    <source>
        <dbReference type="EMBL" id="AEE51365.1"/>
    </source>
</evidence>
<sequence length="185" mass="21329">MQKYLLGFFTLLALWSCTPGGITESTSAERDIYFFDIAGFFDAQIKQLKADQLKANKTVKYNAKRDVLQNQSLDYEKELAVFVHSDINKLSWREKYQADTLSTAGKIQSITYKALDDQLKTQKIAITFANNQIERIAIQNHLKSIMASTWQELEYRPRKGYQVHGKQTMRLSGEDEMGIEVEFVQ</sequence>
<dbReference type="EMBL" id="CP002691">
    <property type="protein sequence ID" value="AEE51365.1"/>
    <property type="molecule type" value="Genomic_DNA"/>
</dbReference>
<dbReference type="STRING" id="760192.Halhy_3510"/>